<dbReference type="EMBL" id="BMAO01037445">
    <property type="protein sequence ID" value="GFR17779.1"/>
    <property type="molecule type" value="Genomic_DNA"/>
</dbReference>
<feature type="region of interest" description="Disordered" evidence="1">
    <location>
        <begin position="54"/>
        <end position="93"/>
    </location>
</feature>
<dbReference type="Proteomes" id="UP000887116">
    <property type="component" value="Unassembled WGS sequence"/>
</dbReference>
<feature type="compositionally biased region" description="Polar residues" evidence="1">
    <location>
        <begin position="75"/>
        <end position="91"/>
    </location>
</feature>
<reference evidence="2" key="1">
    <citation type="submission" date="2020-07" db="EMBL/GenBank/DDBJ databases">
        <title>Multicomponent nature underlies the extraordinary mechanical properties of spider dragline silk.</title>
        <authorList>
            <person name="Kono N."/>
            <person name="Nakamura H."/>
            <person name="Mori M."/>
            <person name="Yoshida Y."/>
            <person name="Ohtoshi R."/>
            <person name="Malay A.D."/>
            <person name="Moran D.A.P."/>
            <person name="Tomita M."/>
            <person name="Numata K."/>
            <person name="Arakawa K."/>
        </authorList>
    </citation>
    <scope>NUCLEOTIDE SEQUENCE</scope>
</reference>
<sequence length="108" mass="12151">MLLIEKEFNGDMTETAKKLEGEIASIAEKIVTLEGKMLVLLPCPVPHCKHNIKTYLNPKNKPSKKRPAEQIAGPSKTTTSVANSPENQLNEFESPVKLQKLRLIQRRM</sequence>
<protein>
    <submittedName>
        <fullName evidence="2">Uncharacterized protein</fullName>
    </submittedName>
</protein>
<comment type="caution">
    <text evidence="2">The sequence shown here is derived from an EMBL/GenBank/DDBJ whole genome shotgun (WGS) entry which is preliminary data.</text>
</comment>
<evidence type="ECO:0000313" key="3">
    <source>
        <dbReference type="Proteomes" id="UP000887116"/>
    </source>
</evidence>
<accession>A0A8X6I986</accession>
<proteinExistence type="predicted"/>
<gene>
    <name evidence="2" type="ORF">TNCT_500871</name>
</gene>
<dbReference type="AlphaFoldDB" id="A0A8X6I986"/>
<keyword evidence="3" id="KW-1185">Reference proteome</keyword>
<evidence type="ECO:0000313" key="2">
    <source>
        <dbReference type="EMBL" id="GFR17779.1"/>
    </source>
</evidence>
<organism evidence="2 3">
    <name type="scientific">Trichonephila clavata</name>
    <name type="common">Joro spider</name>
    <name type="synonym">Nephila clavata</name>
    <dbReference type="NCBI Taxonomy" id="2740835"/>
    <lineage>
        <taxon>Eukaryota</taxon>
        <taxon>Metazoa</taxon>
        <taxon>Ecdysozoa</taxon>
        <taxon>Arthropoda</taxon>
        <taxon>Chelicerata</taxon>
        <taxon>Arachnida</taxon>
        <taxon>Araneae</taxon>
        <taxon>Araneomorphae</taxon>
        <taxon>Entelegynae</taxon>
        <taxon>Araneoidea</taxon>
        <taxon>Nephilidae</taxon>
        <taxon>Trichonephila</taxon>
    </lineage>
</organism>
<name>A0A8X6I986_TRICU</name>
<evidence type="ECO:0000256" key="1">
    <source>
        <dbReference type="SAM" id="MobiDB-lite"/>
    </source>
</evidence>